<feature type="region of interest" description="Disordered" evidence="1">
    <location>
        <begin position="277"/>
        <end position="330"/>
    </location>
</feature>
<sequence>MENQRKMQEIKRVKHLLELLMVDLQLAHQEIERLMLWQKVMEDQRPRLAWNNKPIETEREREREREKEMERERKAEMERQEMKKKVKQAEETIKVLEREIETLKEMEKEIIFERERDMRIAENEKVKLVNGKVKELEREVERLKEDMTTKEIQYKIKFERAKEAYRRQNERVKQFNQNVLVLDREVVRMKEEIRLKDETEPERTFDRDRERENDWRRSEEEMKNRVEREMEMETALINDKKTSELEEVFKKIKIQLIELENMETDEYKWKQNQMDMEEKMEGENNKQKEVERKRMENVPKQRQVDEKKKEMEKNSEEEEEKEDDKEDILPPDKSIRRRAVDWVNKKWEKRNLKKIERTYQREAEEGYKIVHLVTRRLAAPSHRPLYLEGFVGEVRKVFDDPFSGTEAACKLIDLRHDARRVADYALDFRMLAVESAWNPEALFDMFQHGVSEEVKDKLAAGELPTGLDSHRFDIPTQPLFIPIDVRALNVRSICRVTHNTTPINLWVSGNHSETIQFLLIKSPQIPVVLGFSWTKRHNPLINWSTGAINGWSPFCHGHCLNSAQPAQGRLPGSS</sequence>
<keyword evidence="2" id="KW-1185">Reference proteome</keyword>
<dbReference type="Proteomes" id="UP001652741">
    <property type="component" value="Unplaced"/>
</dbReference>
<dbReference type="GeneID" id="123740623"/>
<feature type="compositionally biased region" description="Acidic residues" evidence="1">
    <location>
        <begin position="315"/>
        <end position="326"/>
    </location>
</feature>
<gene>
    <name evidence="3" type="primary">LOC123740623</name>
</gene>
<feature type="region of interest" description="Disordered" evidence="1">
    <location>
        <begin position="51"/>
        <end position="83"/>
    </location>
</feature>
<evidence type="ECO:0000313" key="2">
    <source>
        <dbReference type="Proteomes" id="UP001652741"/>
    </source>
</evidence>
<organism evidence="2 3">
    <name type="scientific">Salmo salar</name>
    <name type="common">Atlantic salmon</name>
    <dbReference type="NCBI Taxonomy" id="8030"/>
    <lineage>
        <taxon>Eukaryota</taxon>
        <taxon>Metazoa</taxon>
        <taxon>Chordata</taxon>
        <taxon>Craniata</taxon>
        <taxon>Vertebrata</taxon>
        <taxon>Euteleostomi</taxon>
        <taxon>Actinopterygii</taxon>
        <taxon>Neopterygii</taxon>
        <taxon>Teleostei</taxon>
        <taxon>Protacanthopterygii</taxon>
        <taxon>Salmoniformes</taxon>
        <taxon>Salmonidae</taxon>
        <taxon>Salmoninae</taxon>
        <taxon>Salmo</taxon>
    </lineage>
</organism>
<reference evidence="3" key="1">
    <citation type="submission" date="2025-08" db="UniProtKB">
        <authorList>
            <consortium name="RefSeq"/>
        </authorList>
    </citation>
    <scope>IDENTIFICATION</scope>
</reference>
<proteinExistence type="predicted"/>
<protein>
    <submittedName>
        <fullName evidence="3">Trichohyalin-like</fullName>
    </submittedName>
</protein>
<feature type="region of interest" description="Disordered" evidence="1">
    <location>
        <begin position="198"/>
        <end position="220"/>
    </location>
</feature>
<feature type="compositionally biased region" description="Basic and acidic residues" evidence="1">
    <location>
        <begin position="55"/>
        <end position="83"/>
    </location>
</feature>
<evidence type="ECO:0000313" key="3">
    <source>
        <dbReference type="RefSeq" id="XP_045570093.1"/>
    </source>
</evidence>
<feature type="compositionally biased region" description="Basic and acidic residues" evidence="1">
    <location>
        <begin position="277"/>
        <end position="314"/>
    </location>
</feature>
<evidence type="ECO:0000256" key="1">
    <source>
        <dbReference type="SAM" id="MobiDB-lite"/>
    </source>
</evidence>
<name>A0ABM3EGD4_SALSA</name>
<dbReference type="RefSeq" id="XP_045570093.1">
    <property type="nucleotide sequence ID" value="XM_045714137.1"/>
</dbReference>
<accession>A0ABM3EGD4</accession>